<keyword evidence="3" id="KW-1185">Reference proteome</keyword>
<protein>
    <submittedName>
        <fullName evidence="2">Uncharacterized protein</fullName>
    </submittedName>
</protein>
<proteinExistence type="predicted"/>
<evidence type="ECO:0000313" key="2">
    <source>
        <dbReference type="EMBL" id="MPC39952.1"/>
    </source>
</evidence>
<organism evidence="2 3">
    <name type="scientific">Portunus trituberculatus</name>
    <name type="common">Swimming crab</name>
    <name type="synonym">Neptunus trituberculatus</name>
    <dbReference type="NCBI Taxonomy" id="210409"/>
    <lineage>
        <taxon>Eukaryota</taxon>
        <taxon>Metazoa</taxon>
        <taxon>Ecdysozoa</taxon>
        <taxon>Arthropoda</taxon>
        <taxon>Crustacea</taxon>
        <taxon>Multicrustacea</taxon>
        <taxon>Malacostraca</taxon>
        <taxon>Eumalacostraca</taxon>
        <taxon>Eucarida</taxon>
        <taxon>Decapoda</taxon>
        <taxon>Pleocyemata</taxon>
        <taxon>Brachyura</taxon>
        <taxon>Eubrachyura</taxon>
        <taxon>Portunoidea</taxon>
        <taxon>Portunidae</taxon>
        <taxon>Portuninae</taxon>
        <taxon>Portunus</taxon>
    </lineage>
</organism>
<sequence>MGKHHVCNPTGTPKVKNEQGDPPVPLKTQGSRKLSPASVIWVGKPLWCLGKIGLESWLEARPHLEP</sequence>
<dbReference type="Proteomes" id="UP000324222">
    <property type="component" value="Unassembled WGS sequence"/>
</dbReference>
<evidence type="ECO:0000313" key="3">
    <source>
        <dbReference type="Proteomes" id="UP000324222"/>
    </source>
</evidence>
<feature type="region of interest" description="Disordered" evidence="1">
    <location>
        <begin position="1"/>
        <end position="35"/>
    </location>
</feature>
<comment type="caution">
    <text evidence="2">The sequence shown here is derived from an EMBL/GenBank/DDBJ whole genome shotgun (WGS) entry which is preliminary data.</text>
</comment>
<accession>A0A5B7F0A4</accession>
<evidence type="ECO:0000256" key="1">
    <source>
        <dbReference type="SAM" id="MobiDB-lite"/>
    </source>
</evidence>
<gene>
    <name evidence="2" type="ORF">E2C01_033505</name>
</gene>
<reference evidence="2 3" key="1">
    <citation type="submission" date="2019-05" db="EMBL/GenBank/DDBJ databases">
        <title>Another draft genome of Portunus trituberculatus and its Hox gene families provides insights of decapod evolution.</title>
        <authorList>
            <person name="Jeong J.-H."/>
            <person name="Song I."/>
            <person name="Kim S."/>
            <person name="Choi T."/>
            <person name="Kim D."/>
            <person name="Ryu S."/>
            <person name="Kim W."/>
        </authorList>
    </citation>
    <scope>NUCLEOTIDE SEQUENCE [LARGE SCALE GENOMIC DNA]</scope>
    <source>
        <tissue evidence="2">Muscle</tissue>
    </source>
</reference>
<dbReference type="AlphaFoldDB" id="A0A5B7F0A4"/>
<name>A0A5B7F0A4_PORTR</name>
<dbReference type="EMBL" id="VSRR010004529">
    <property type="protein sequence ID" value="MPC39952.1"/>
    <property type="molecule type" value="Genomic_DNA"/>
</dbReference>